<organism evidence="5 6">
    <name type="scientific">Ancylostoma caninum</name>
    <name type="common">Dog hookworm</name>
    <dbReference type="NCBI Taxonomy" id="29170"/>
    <lineage>
        <taxon>Eukaryota</taxon>
        <taxon>Metazoa</taxon>
        <taxon>Ecdysozoa</taxon>
        <taxon>Nematoda</taxon>
        <taxon>Chromadorea</taxon>
        <taxon>Rhabditida</taxon>
        <taxon>Rhabditina</taxon>
        <taxon>Rhabditomorpha</taxon>
        <taxon>Strongyloidea</taxon>
        <taxon>Ancylostomatidae</taxon>
        <taxon>Ancylostomatinae</taxon>
        <taxon>Ancylostoma</taxon>
    </lineage>
</organism>
<dbReference type="GO" id="GO:0006457">
    <property type="term" value="P:protein folding"/>
    <property type="evidence" value="ECO:0007669"/>
    <property type="project" value="InterPro"/>
</dbReference>
<gene>
    <name evidence="5" type="ORF">ANCCAN_22504</name>
</gene>
<dbReference type="SUPFAM" id="SSF49899">
    <property type="entry name" value="Concanavalin A-like lectins/glucanases"/>
    <property type="match status" value="1"/>
</dbReference>
<keyword evidence="4" id="KW-0143">Chaperone</keyword>
<sequence>MSSDVDLTDFHGETPYNVMFGPDICGPTKKVHVIFSYKGKNHLIKKDIRCKVREHFPFVVCFLSISR</sequence>
<dbReference type="PANTHER" id="PTHR11073:SF2">
    <property type="entry name" value="CALRETICULIN"/>
    <property type="match status" value="1"/>
</dbReference>
<dbReference type="AlphaFoldDB" id="A0A368FHS2"/>
<evidence type="ECO:0000256" key="2">
    <source>
        <dbReference type="ARBA" id="ARBA00010983"/>
    </source>
</evidence>
<dbReference type="GO" id="GO:0051082">
    <property type="term" value="F:unfolded protein binding"/>
    <property type="evidence" value="ECO:0007669"/>
    <property type="project" value="InterPro"/>
</dbReference>
<comment type="similarity">
    <text evidence="2 4">Belongs to the calreticulin family.</text>
</comment>
<dbReference type="GO" id="GO:0005509">
    <property type="term" value="F:calcium ion binding"/>
    <property type="evidence" value="ECO:0007669"/>
    <property type="project" value="InterPro"/>
</dbReference>
<proteinExistence type="inferred from homology"/>
<evidence type="ECO:0000256" key="4">
    <source>
        <dbReference type="RuleBase" id="RU362126"/>
    </source>
</evidence>
<dbReference type="GO" id="GO:0005789">
    <property type="term" value="C:endoplasmic reticulum membrane"/>
    <property type="evidence" value="ECO:0007669"/>
    <property type="project" value="TreeGrafter"/>
</dbReference>
<dbReference type="Pfam" id="PF00262">
    <property type="entry name" value="Calreticulin"/>
    <property type="match status" value="1"/>
</dbReference>
<name>A0A368FHS2_ANCCA</name>
<accession>A0A368FHS2</accession>
<dbReference type="InterPro" id="IPR001580">
    <property type="entry name" value="Calret/calnex"/>
</dbReference>
<dbReference type="EMBL" id="JOJR01001237">
    <property type="protein sequence ID" value="RCN31703.1"/>
    <property type="molecule type" value="Genomic_DNA"/>
</dbReference>
<dbReference type="GO" id="GO:0036503">
    <property type="term" value="P:ERAD pathway"/>
    <property type="evidence" value="ECO:0007669"/>
    <property type="project" value="TreeGrafter"/>
</dbReference>
<dbReference type="STRING" id="29170.A0A368FHS2"/>
<reference evidence="5 6" key="1">
    <citation type="submission" date="2014-10" db="EMBL/GenBank/DDBJ databases">
        <title>Draft genome of the hookworm Ancylostoma caninum.</title>
        <authorList>
            <person name="Mitreva M."/>
        </authorList>
    </citation>
    <scope>NUCLEOTIDE SEQUENCE [LARGE SCALE GENOMIC DNA]</scope>
    <source>
        <strain evidence="5 6">Baltimore</strain>
    </source>
</reference>
<evidence type="ECO:0000313" key="6">
    <source>
        <dbReference type="Proteomes" id="UP000252519"/>
    </source>
</evidence>
<evidence type="ECO:0000256" key="3">
    <source>
        <dbReference type="ARBA" id="ARBA00022824"/>
    </source>
</evidence>
<comment type="subcellular location">
    <subcellularLocation>
        <location evidence="1">Endoplasmic reticulum</location>
    </subcellularLocation>
</comment>
<dbReference type="InterPro" id="IPR018124">
    <property type="entry name" value="Calret/calnex_CS"/>
</dbReference>
<dbReference type="PROSITE" id="PS00804">
    <property type="entry name" value="CALRETICULIN_2"/>
    <property type="match status" value="1"/>
</dbReference>
<dbReference type="Gene3D" id="2.60.120.200">
    <property type="match status" value="1"/>
</dbReference>
<protein>
    <submittedName>
        <fullName evidence="5">Uncharacterized protein</fullName>
    </submittedName>
</protein>
<comment type="caution">
    <text evidence="5">The sequence shown here is derived from an EMBL/GenBank/DDBJ whole genome shotgun (WGS) entry which is preliminary data.</text>
</comment>
<dbReference type="PANTHER" id="PTHR11073">
    <property type="entry name" value="CALRETICULIN AND CALNEXIN"/>
    <property type="match status" value="1"/>
</dbReference>
<evidence type="ECO:0000313" key="5">
    <source>
        <dbReference type="EMBL" id="RCN31703.1"/>
    </source>
</evidence>
<dbReference type="Proteomes" id="UP000252519">
    <property type="component" value="Unassembled WGS sequence"/>
</dbReference>
<keyword evidence="3 4" id="KW-0256">Endoplasmic reticulum</keyword>
<dbReference type="OrthoDB" id="1938156at2759"/>
<evidence type="ECO:0000256" key="1">
    <source>
        <dbReference type="ARBA" id="ARBA00004240"/>
    </source>
</evidence>
<keyword evidence="6" id="KW-1185">Reference proteome</keyword>
<dbReference type="InterPro" id="IPR013320">
    <property type="entry name" value="ConA-like_dom_sf"/>
</dbReference>